<dbReference type="GO" id="GO:0016020">
    <property type="term" value="C:membrane"/>
    <property type="evidence" value="ECO:0007669"/>
    <property type="project" value="UniProtKB-SubCell"/>
</dbReference>
<gene>
    <name evidence="6" type="ORF">E4634_00205</name>
</gene>
<accession>A0A4Z0M8G7</accession>
<evidence type="ECO:0000313" key="7">
    <source>
        <dbReference type="Proteomes" id="UP000298050"/>
    </source>
</evidence>
<evidence type="ECO:0000256" key="2">
    <source>
        <dbReference type="ARBA" id="ARBA00022692"/>
    </source>
</evidence>
<sequence length="133" mass="15392">MLYPMFAMIVLTFGIGMFAVKVRFASVKTGEVNAKYYKLMDGASVPELVTKTTRCFNNQFEIPVLFYTVCTLYIALGAEDRVGLVSAWLFVFFRYIHAFVHLTYNHILHRMSVFWVAFICVMVLWVNLLVQQV</sequence>
<evidence type="ECO:0000256" key="4">
    <source>
        <dbReference type="ARBA" id="ARBA00023136"/>
    </source>
</evidence>
<feature type="transmembrane region" description="Helical" evidence="5">
    <location>
        <begin position="82"/>
        <end position="100"/>
    </location>
</feature>
<dbReference type="Pfam" id="PF01124">
    <property type="entry name" value="MAPEG"/>
    <property type="match status" value="1"/>
</dbReference>
<feature type="transmembrane region" description="Helical" evidence="5">
    <location>
        <begin position="6"/>
        <end position="25"/>
    </location>
</feature>
<feature type="transmembrane region" description="Helical" evidence="5">
    <location>
        <begin position="60"/>
        <end position="76"/>
    </location>
</feature>
<dbReference type="OrthoDB" id="5573101at2"/>
<dbReference type="EMBL" id="SRLE01000001">
    <property type="protein sequence ID" value="TGD76012.1"/>
    <property type="molecule type" value="Genomic_DNA"/>
</dbReference>
<dbReference type="InterPro" id="IPR023352">
    <property type="entry name" value="MAPEG-like_dom_sf"/>
</dbReference>
<evidence type="ECO:0008006" key="8">
    <source>
        <dbReference type="Google" id="ProtNLM"/>
    </source>
</evidence>
<comment type="caution">
    <text evidence="6">The sequence shown here is derived from an EMBL/GenBank/DDBJ whole genome shotgun (WGS) entry which is preliminary data.</text>
</comment>
<proteinExistence type="predicted"/>
<evidence type="ECO:0000256" key="1">
    <source>
        <dbReference type="ARBA" id="ARBA00004370"/>
    </source>
</evidence>
<comment type="subcellular location">
    <subcellularLocation>
        <location evidence="1">Membrane</location>
    </subcellularLocation>
</comment>
<dbReference type="Gene3D" id="1.20.120.550">
    <property type="entry name" value="Membrane associated eicosanoid/glutathione metabolism-like domain"/>
    <property type="match status" value="1"/>
</dbReference>
<keyword evidence="4 5" id="KW-0472">Membrane</keyword>
<name>A0A4Z0M8G7_9GAMM</name>
<organism evidence="6 7">
    <name type="scientific">Mangrovimicrobium sediminis</name>
    <dbReference type="NCBI Taxonomy" id="2562682"/>
    <lineage>
        <taxon>Bacteria</taxon>
        <taxon>Pseudomonadati</taxon>
        <taxon>Pseudomonadota</taxon>
        <taxon>Gammaproteobacteria</taxon>
        <taxon>Cellvibrionales</taxon>
        <taxon>Halieaceae</taxon>
        <taxon>Mangrovimicrobium</taxon>
    </lineage>
</organism>
<reference evidence="6 7" key="1">
    <citation type="submission" date="2019-04" db="EMBL/GenBank/DDBJ databases">
        <title>Taxonomy of novel Haliea sp. from mangrove soil of West Coast of India.</title>
        <authorList>
            <person name="Verma A."/>
            <person name="Kumar P."/>
            <person name="Krishnamurthi S."/>
        </authorList>
    </citation>
    <scope>NUCLEOTIDE SEQUENCE [LARGE SCALE GENOMIC DNA]</scope>
    <source>
        <strain evidence="6 7">SAOS-164</strain>
    </source>
</reference>
<evidence type="ECO:0000256" key="5">
    <source>
        <dbReference type="SAM" id="Phobius"/>
    </source>
</evidence>
<keyword evidence="7" id="KW-1185">Reference proteome</keyword>
<dbReference type="AlphaFoldDB" id="A0A4Z0M8G7"/>
<evidence type="ECO:0000256" key="3">
    <source>
        <dbReference type="ARBA" id="ARBA00022989"/>
    </source>
</evidence>
<keyword evidence="3 5" id="KW-1133">Transmembrane helix</keyword>
<dbReference type="SUPFAM" id="SSF161084">
    <property type="entry name" value="MAPEG domain-like"/>
    <property type="match status" value="1"/>
</dbReference>
<dbReference type="Proteomes" id="UP000298050">
    <property type="component" value="Unassembled WGS sequence"/>
</dbReference>
<evidence type="ECO:0000313" key="6">
    <source>
        <dbReference type="EMBL" id="TGD76012.1"/>
    </source>
</evidence>
<feature type="transmembrane region" description="Helical" evidence="5">
    <location>
        <begin position="112"/>
        <end position="130"/>
    </location>
</feature>
<dbReference type="InterPro" id="IPR001129">
    <property type="entry name" value="Membr-assoc_MAPEG"/>
</dbReference>
<keyword evidence="2 5" id="KW-0812">Transmembrane</keyword>
<protein>
    <recommendedName>
        <fullName evidence="8">MAPEG family protein</fullName>
    </recommendedName>
</protein>